<dbReference type="Gene3D" id="2.60.40.150">
    <property type="entry name" value="C2 domain"/>
    <property type="match status" value="1"/>
</dbReference>
<evidence type="ECO:0000256" key="8">
    <source>
        <dbReference type="ARBA" id="ARBA00023186"/>
    </source>
</evidence>
<feature type="compositionally biased region" description="Basic residues" evidence="9">
    <location>
        <begin position="532"/>
        <end position="545"/>
    </location>
</feature>
<keyword evidence="5" id="KW-0653">Protein transport</keyword>
<evidence type="ECO:0000256" key="3">
    <source>
        <dbReference type="ARBA" id="ARBA00022692"/>
    </source>
</evidence>
<dbReference type="GO" id="GO:0031207">
    <property type="term" value="C:Sec62/Sec63 complex"/>
    <property type="evidence" value="ECO:0007669"/>
    <property type="project" value="TreeGrafter"/>
</dbReference>
<keyword evidence="3 10" id="KW-0812">Transmembrane</keyword>
<dbReference type="SUPFAM" id="SSF46565">
    <property type="entry name" value="Chaperone J-domain"/>
    <property type="match status" value="1"/>
</dbReference>
<feature type="compositionally biased region" description="Basic and acidic residues" evidence="9">
    <location>
        <begin position="496"/>
        <end position="525"/>
    </location>
</feature>
<dbReference type="FunCoup" id="A0A482WX85">
    <property type="interactions" value="2009"/>
</dbReference>
<feature type="region of interest" description="Disordered" evidence="9">
    <location>
        <begin position="496"/>
        <end position="643"/>
    </location>
</feature>
<dbReference type="PRINTS" id="PR00625">
    <property type="entry name" value="JDOMAIN"/>
</dbReference>
<evidence type="ECO:0000256" key="4">
    <source>
        <dbReference type="ARBA" id="ARBA00022824"/>
    </source>
</evidence>
<dbReference type="FunFam" id="1.10.3380.10:FF:000011">
    <property type="entry name" value="Translocation protein SEC63"/>
    <property type="match status" value="1"/>
</dbReference>
<dbReference type="InterPro" id="IPR036869">
    <property type="entry name" value="J_dom_sf"/>
</dbReference>
<dbReference type="AlphaFoldDB" id="A0A482WX85"/>
<dbReference type="Pfam" id="PF00226">
    <property type="entry name" value="DnaJ"/>
    <property type="match status" value="1"/>
</dbReference>
<feature type="region of interest" description="Disordered" evidence="9">
    <location>
        <begin position="740"/>
        <end position="784"/>
    </location>
</feature>
<dbReference type="PANTHER" id="PTHR24075">
    <property type="entry name" value="SEC63 DOMAIN-CONTAINING"/>
    <property type="match status" value="1"/>
</dbReference>
<dbReference type="SUPFAM" id="SSF81296">
    <property type="entry name" value="E set domains"/>
    <property type="match status" value="1"/>
</dbReference>
<dbReference type="EMBL" id="QKKF02023479">
    <property type="protein sequence ID" value="RZF37670.1"/>
    <property type="molecule type" value="Genomic_DNA"/>
</dbReference>
<dbReference type="OrthoDB" id="1734229at2759"/>
<dbReference type="SMART" id="SM00973">
    <property type="entry name" value="Sec63"/>
    <property type="match status" value="1"/>
</dbReference>
<keyword evidence="2" id="KW-0813">Transport</keyword>
<feature type="compositionally biased region" description="Basic and acidic residues" evidence="9">
    <location>
        <begin position="740"/>
        <end position="750"/>
    </location>
</feature>
<feature type="transmembrane region" description="Helical" evidence="10">
    <location>
        <begin position="74"/>
        <end position="92"/>
    </location>
</feature>
<dbReference type="Gene3D" id="1.10.3380.10">
    <property type="entry name" value="Sec63 N-terminal domain-like domain"/>
    <property type="match status" value="1"/>
</dbReference>
<feature type="compositionally biased region" description="Acidic residues" evidence="9">
    <location>
        <begin position="753"/>
        <end position="784"/>
    </location>
</feature>
<feature type="compositionally biased region" description="Acidic residues" evidence="9">
    <location>
        <begin position="603"/>
        <end position="620"/>
    </location>
</feature>
<dbReference type="Gene3D" id="1.10.150.20">
    <property type="entry name" value="5' to 3' exonuclease, C-terminal subdomain"/>
    <property type="match status" value="1"/>
</dbReference>
<dbReference type="CDD" id="cd06257">
    <property type="entry name" value="DnaJ"/>
    <property type="match status" value="1"/>
</dbReference>
<keyword evidence="6 10" id="KW-1133">Transmembrane helix</keyword>
<comment type="subcellular location">
    <subcellularLocation>
        <location evidence="1">Endoplasmic reticulum membrane</location>
        <topology evidence="1">Multi-pass membrane protein</topology>
    </subcellularLocation>
</comment>
<feature type="transmembrane region" description="Helical" evidence="10">
    <location>
        <begin position="15"/>
        <end position="35"/>
    </location>
</feature>
<dbReference type="InterPro" id="IPR004179">
    <property type="entry name" value="Sec63-dom"/>
</dbReference>
<proteinExistence type="predicted"/>
<keyword evidence="13" id="KW-1185">Reference proteome</keyword>
<dbReference type="GO" id="GO:0003723">
    <property type="term" value="F:RNA binding"/>
    <property type="evidence" value="ECO:0007669"/>
    <property type="project" value="TreeGrafter"/>
</dbReference>
<dbReference type="PANTHER" id="PTHR24075:SF0">
    <property type="entry name" value="TRANSLOCATION PROTEIN SEC63 HOMOLOG"/>
    <property type="match status" value="1"/>
</dbReference>
<evidence type="ECO:0000313" key="12">
    <source>
        <dbReference type="EMBL" id="RZF37670.1"/>
    </source>
</evidence>
<feature type="transmembrane region" description="Helical" evidence="10">
    <location>
        <begin position="192"/>
        <end position="215"/>
    </location>
</feature>
<evidence type="ECO:0000313" key="13">
    <source>
        <dbReference type="Proteomes" id="UP000291343"/>
    </source>
</evidence>
<evidence type="ECO:0000256" key="2">
    <source>
        <dbReference type="ARBA" id="ARBA00022448"/>
    </source>
</evidence>
<dbReference type="InterPro" id="IPR035892">
    <property type="entry name" value="C2_domain_sf"/>
</dbReference>
<dbReference type="Proteomes" id="UP000291343">
    <property type="component" value="Unassembled WGS sequence"/>
</dbReference>
<evidence type="ECO:0000256" key="9">
    <source>
        <dbReference type="SAM" id="MobiDB-lite"/>
    </source>
</evidence>
<name>A0A482WX85_LAOST</name>
<evidence type="ECO:0000256" key="1">
    <source>
        <dbReference type="ARBA" id="ARBA00004477"/>
    </source>
</evidence>
<dbReference type="InterPro" id="IPR014756">
    <property type="entry name" value="Ig_E-set"/>
</dbReference>
<evidence type="ECO:0000256" key="6">
    <source>
        <dbReference type="ARBA" id="ARBA00022989"/>
    </source>
</evidence>
<dbReference type="GO" id="GO:0006614">
    <property type="term" value="P:SRP-dependent cotranslational protein targeting to membrane"/>
    <property type="evidence" value="ECO:0007669"/>
    <property type="project" value="TreeGrafter"/>
</dbReference>
<feature type="domain" description="J" evidence="11">
    <location>
        <begin position="105"/>
        <end position="167"/>
    </location>
</feature>
<dbReference type="FunFam" id="1.10.287.110:FF:000063">
    <property type="entry name" value="Translocation protein SEC63"/>
    <property type="match status" value="1"/>
</dbReference>
<dbReference type="PROSITE" id="PS50076">
    <property type="entry name" value="DNAJ_2"/>
    <property type="match status" value="1"/>
</dbReference>
<dbReference type="InterPro" id="IPR001623">
    <property type="entry name" value="DnaJ_domain"/>
</dbReference>
<comment type="caution">
    <text evidence="12">The sequence shown here is derived from an EMBL/GenBank/DDBJ whole genome shotgun (WGS) entry which is preliminary data.</text>
</comment>
<sequence length="784" mass="91409">MGGQKFQYDESGGTFFYFLLSFLALLLIPGTYYWWPRKQKEDPDKLVKECHCDNCKKKRIILQSNEPWKGTRQFLTKSVIIGGWLILALLAYKVSQFDYEYANFDPYDILGVPPGTSEANIKKAYRKLSLILHPDKETGDEKSFMKLTKAYQALTDDESRRNWEKYGNPDGPGAMSFGIALPSWIVEKENSVWVLGLYALVFMVALPTVVGMWWYRSIRYSGDQVLLDTTQIYFYFLHKTPSMPLKRVIMVLAASLEFEKKYNSEIVERPTDNEEVPHLIKQLYNLNEKNRERPLCYMYSIKARALIHAHLSRIALNPNTLDKDRMYIVKKCPYLIQEMVNCVSQLVMLAYARRVPRLLNIETIENCMKLCPMIVQALWEFKSPLLQLPHITEDNLKYFLSKKRQIRSIQQFAQMKAEDRRNVLRNLSNEQYDDVMKVISKMPLIDFQVRSEVIDDEASTVYTAGAIVTVTVTLYRQNMGVLFGDDTVKEKHCVEEEVKEKQTDENEHEDGEQKEQEQKEKEQTKKPVWQKTQRKTKKGGKKQPNKKPQQYQKEAPKASANPSKKTDEKEKEKEKEKDKEKEKEKEKVPEPVSKSSDVSASESEGDSSDDEAERSDEEDSQRDSKKPSSLEDDDEWDKFQSGIGKRDRVLEGRSKMSHSVHCPHFPEDKQEYWWVYVSDRKSRTLLTSPYYVTALVEHEEVQLKFTAPRWPGVYTFTVCLRSDSYLGFDQTHDIKLDVEKAPEVPTEHPQWDMSEEEEEGRPEADESDISEFTTDEDVEDYNRP</sequence>
<dbReference type="InParanoid" id="A0A482WX85"/>
<dbReference type="SUPFAM" id="SSF158702">
    <property type="entry name" value="Sec63 N-terminal domain-like"/>
    <property type="match status" value="1"/>
</dbReference>
<dbReference type="Pfam" id="PF02889">
    <property type="entry name" value="Sec63"/>
    <property type="match status" value="2"/>
</dbReference>
<keyword evidence="8" id="KW-0143">Chaperone</keyword>
<dbReference type="GO" id="GO:0006620">
    <property type="term" value="P:post-translational protein targeting to endoplasmic reticulum membrane"/>
    <property type="evidence" value="ECO:0007669"/>
    <property type="project" value="TreeGrafter"/>
</dbReference>
<feature type="compositionally biased region" description="Basic and acidic residues" evidence="9">
    <location>
        <begin position="564"/>
        <end position="589"/>
    </location>
</feature>
<reference evidence="12 13" key="1">
    <citation type="journal article" date="2017" name="Gigascience">
        <title>Genome sequence of the small brown planthopper, Laodelphax striatellus.</title>
        <authorList>
            <person name="Zhu J."/>
            <person name="Jiang F."/>
            <person name="Wang X."/>
            <person name="Yang P."/>
            <person name="Bao Y."/>
            <person name="Zhao W."/>
            <person name="Wang W."/>
            <person name="Lu H."/>
            <person name="Wang Q."/>
            <person name="Cui N."/>
            <person name="Li J."/>
            <person name="Chen X."/>
            <person name="Luo L."/>
            <person name="Yu J."/>
            <person name="Kang L."/>
            <person name="Cui F."/>
        </authorList>
    </citation>
    <scope>NUCLEOTIDE SEQUENCE [LARGE SCALE GENOMIC DNA]</scope>
    <source>
        <strain evidence="12">Lst14</strain>
    </source>
</reference>
<gene>
    <name evidence="12" type="ORF">LSTR_LSTR003081</name>
</gene>
<organism evidence="12 13">
    <name type="scientific">Laodelphax striatellus</name>
    <name type="common">Small brown planthopper</name>
    <name type="synonym">Delphax striatella</name>
    <dbReference type="NCBI Taxonomy" id="195883"/>
    <lineage>
        <taxon>Eukaryota</taxon>
        <taxon>Metazoa</taxon>
        <taxon>Ecdysozoa</taxon>
        <taxon>Arthropoda</taxon>
        <taxon>Hexapoda</taxon>
        <taxon>Insecta</taxon>
        <taxon>Pterygota</taxon>
        <taxon>Neoptera</taxon>
        <taxon>Paraneoptera</taxon>
        <taxon>Hemiptera</taxon>
        <taxon>Auchenorrhyncha</taxon>
        <taxon>Fulgoroidea</taxon>
        <taxon>Delphacidae</taxon>
        <taxon>Criomorphinae</taxon>
        <taxon>Laodelphax</taxon>
    </lineage>
</organism>
<evidence type="ECO:0000256" key="10">
    <source>
        <dbReference type="SAM" id="Phobius"/>
    </source>
</evidence>
<evidence type="ECO:0000256" key="7">
    <source>
        <dbReference type="ARBA" id="ARBA00023136"/>
    </source>
</evidence>
<dbReference type="GO" id="GO:0008320">
    <property type="term" value="F:protein transmembrane transporter activity"/>
    <property type="evidence" value="ECO:0007669"/>
    <property type="project" value="TreeGrafter"/>
</dbReference>
<evidence type="ECO:0000259" key="11">
    <source>
        <dbReference type="PROSITE" id="PS50076"/>
    </source>
</evidence>
<keyword evidence="7 10" id="KW-0472">Membrane</keyword>
<feature type="compositionally biased region" description="Low complexity" evidence="9">
    <location>
        <begin position="590"/>
        <end position="602"/>
    </location>
</feature>
<protein>
    <recommendedName>
        <fullName evidence="11">J domain-containing protein</fullName>
    </recommendedName>
</protein>
<accession>A0A482WX85</accession>
<dbReference type="STRING" id="195883.A0A482WX85"/>
<dbReference type="Gene3D" id="1.10.287.110">
    <property type="entry name" value="DnaJ domain"/>
    <property type="match status" value="1"/>
</dbReference>
<keyword evidence="4" id="KW-0256">Endoplasmic reticulum</keyword>
<evidence type="ECO:0000256" key="5">
    <source>
        <dbReference type="ARBA" id="ARBA00022927"/>
    </source>
</evidence>
<dbReference type="SMART" id="SM00271">
    <property type="entry name" value="DnaJ"/>
    <property type="match status" value="1"/>
</dbReference>